<dbReference type="InterPro" id="IPR027417">
    <property type="entry name" value="P-loop_NTPase"/>
</dbReference>
<dbReference type="CDD" id="cd18793">
    <property type="entry name" value="SF2_C_SNF"/>
    <property type="match status" value="1"/>
</dbReference>
<evidence type="ECO:0000256" key="6">
    <source>
        <dbReference type="SAM" id="Coils"/>
    </source>
</evidence>
<feature type="compositionally biased region" description="Acidic residues" evidence="7">
    <location>
        <begin position="1531"/>
        <end position="1555"/>
    </location>
</feature>
<keyword evidence="1" id="KW-0489">Methyltransferase</keyword>
<dbReference type="GO" id="GO:0005524">
    <property type="term" value="F:ATP binding"/>
    <property type="evidence" value="ECO:0007669"/>
    <property type="project" value="UniProtKB-KW"/>
</dbReference>
<accession>A0A409VU84</accession>
<keyword evidence="6" id="KW-0175">Coiled coil</keyword>
<dbReference type="PANTHER" id="PTHR45626">
    <property type="entry name" value="TRANSCRIPTION TERMINATION FACTOR 2-RELATED"/>
    <property type="match status" value="1"/>
</dbReference>
<evidence type="ECO:0000313" key="9">
    <source>
        <dbReference type="EMBL" id="PPQ69827.1"/>
    </source>
</evidence>
<dbReference type="InterPro" id="IPR049730">
    <property type="entry name" value="SNF2/RAD54-like_C"/>
</dbReference>
<dbReference type="InterPro" id="IPR029063">
    <property type="entry name" value="SAM-dependent_MTases_sf"/>
</dbReference>
<dbReference type="InParanoid" id="A0A409VU84"/>
<dbReference type="Pfam" id="PF00145">
    <property type="entry name" value="DNA_methylase"/>
    <property type="match status" value="1"/>
</dbReference>
<dbReference type="InterPro" id="IPR038718">
    <property type="entry name" value="SNF2-like_sf"/>
</dbReference>
<evidence type="ECO:0000256" key="4">
    <source>
        <dbReference type="ARBA" id="ARBA00022801"/>
    </source>
</evidence>
<feature type="region of interest" description="Disordered" evidence="7">
    <location>
        <begin position="551"/>
        <end position="571"/>
    </location>
</feature>
<evidence type="ECO:0000256" key="3">
    <source>
        <dbReference type="ARBA" id="ARBA00022741"/>
    </source>
</evidence>
<dbReference type="Gene3D" id="3.40.50.300">
    <property type="entry name" value="P-loop containing nucleotide triphosphate hydrolases"/>
    <property type="match status" value="1"/>
</dbReference>
<feature type="compositionally biased region" description="Basic and acidic residues" evidence="7">
    <location>
        <begin position="1412"/>
        <end position="1429"/>
    </location>
</feature>
<feature type="domain" description="Helicase C-terminal" evidence="8">
    <location>
        <begin position="2068"/>
        <end position="2217"/>
    </location>
</feature>
<keyword evidence="5" id="KW-0067">ATP-binding</keyword>
<dbReference type="STRING" id="231916.A0A409VU84"/>
<keyword evidence="3" id="KW-0547">Nucleotide-binding</keyword>
<evidence type="ECO:0000313" key="10">
    <source>
        <dbReference type="Proteomes" id="UP000284706"/>
    </source>
</evidence>
<feature type="coiled-coil region" evidence="6">
    <location>
        <begin position="1349"/>
        <end position="1395"/>
    </location>
</feature>
<dbReference type="InterPro" id="IPR001525">
    <property type="entry name" value="C5_MeTfrase"/>
</dbReference>
<keyword evidence="2" id="KW-0808">Transferase</keyword>
<proteinExistence type="predicted"/>
<reference evidence="9 10" key="1">
    <citation type="journal article" date="2018" name="Evol. Lett.">
        <title>Horizontal gene cluster transfer increased hallucinogenic mushroom diversity.</title>
        <authorList>
            <person name="Reynolds H.T."/>
            <person name="Vijayakumar V."/>
            <person name="Gluck-Thaler E."/>
            <person name="Korotkin H.B."/>
            <person name="Matheny P.B."/>
            <person name="Slot J.C."/>
        </authorList>
    </citation>
    <scope>NUCLEOTIDE SEQUENCE [LARGE SCALE GENOMIC DNA]</scope>
    <source>
        <strain evidence="9 10">SRW20</strain>
    </source>
</reference>
<feature type="compositionally biased region" description="Basic residues" evidence="7">
    <location>
        <begin position="1509"/>
        <end position="1524"/>
    </location>
</feature>
<organism evidence="9 10">
    <name type="scientific">Gymnopilus dilepis</name>
    <dbReference type="NCBI Taxonomy" id="231916"/>
    <lineage>
        <taxon>Eukaryota</taxon>
        <taxon>Fungi</taxon>
        <taxon>Dikarya</taxon>
        <taxon>Basidiomycota</taxon>
        <taxon>Agaricomycotina</taxon>
        <taxon>Agaricomycetes</taxon>
        <taxon>Agaricomycetidae</taxon>
        <taxon>Agaricales</taxon>
        <taxon>Agaricineae</taxon>
        <taxon>Hymenogastraceae</taxon>
        <taxon>Gymnopilus</taxon>
    </lineage>
</organism>
<dbReference type="InterPro" id="IPR050628">
    <property type="entry name" value="SNF2_RAD54_helicase_TF"/>
</dbReference>
<feature type="region of interest" description="Disordered" evidence="7">
    <location>
        <begin position="1412"/>
        <end position="1633"/>
    </location>
</feature>
<feature type="compositionally biased region" description="Low complexity" evidence="7">
    <location>
        <begin position="68"/>
        <end position="82"/>
    </location>
</feature>
<evidence type="ECO:0000259" key="8">
    <source>
        <dbReference type="PROSITE" id="PS51194"/>
    </source>
</evidence>
<dbReference type="GO" id="GO:0008168">
    <property type="term" value="F:methyltransferase activity"/>
    <property type="evidence" value="ECO:0007669"/>
    <property type="project" value="UniProtKB-KW"/>
</dbReference>
<dbReference type="PANTHER" id="PTHR45626:SF26">
    <property type="entry name" value="FAMILY HELICASE, PUTATIVE (AFU_ORTHOLOGUE AFUA_2G09120)-RELATED"/>
    <property type="match status" value="1"/>
</dbReference>
<dbReference type="PROSITE" id="PS51194">
    <property type="entry name" value="HELICASE_CTER"/>
    <property type="match status" value="1"/>
</dbReference>
<dbReference type="Pfam" id="PF00176">
    <property type="entry name" value="SNF2-rel_dom"/>
    <property type="match status" value="1"/>
</dbReference>
<feature type="compositionally biased region" description="Acidic residues" evidence="7">
    <location>
        <begin position="45"/>
        <end position="57"/>
    </location>
</feature>
<comment type="caution">
    <text evidence="9">The sequence shown here is derived from an EMBL/GenBank/DDBJ whole genome shotgun (WGS) entry which is preliminary data.</text>
</comment>
<dbReference type="InterPro" id="IPR001650">
    <property type="entry name" value="Helicase_C-like"/>
</dbReference>
<keyword evidence="10" id="KW-1185">Reference proteome</keyword>
<dbReference type="GO" id="GO:0008094">
    <property type="term" value="F:ATP-dependent activity, acting on DNA"/>
    <property type="evidence" value="ECO:0007669"/>
    <property type="project" value="TreeGrafter"/>
</dbReference>
<dbReference type="SMART" id="SM00487">
    <property type="entry name" value="DEXDc"/>
    <property type="match status" value="1"/>
</dbReference>
<dbReference type="OrthoDB" id="423221at2759"/>
<gene>
    <name evidence="9" type="ORF">CVT26_014205</name>
</gene>
<dbReference type="SUPFAM" id="SSF52540">
    <property type="entry name" value="P-loop containing nucleoside triphosphate hydrolases"/>
    <property type="match status" value="2"/>
</dbReference>
<dbReference type="EMBL" id="NHYE01005561">
    <property type="protein sequence ID" value="PPQ69827.1"/>
    <property type="molecule type" value="Genomic_DNA"/>
</dbReference>
<dbReference type="Gene3D" id="3.40.50.150">
    <property type="entry name" value="Vaccinia Virus protein VP39"/>
    <property type="match status" value="1"/>
</dbReference>
<dbReference type="GO" id="GO:0032259">
    <property type="term" value="P:methylation"/>
    <property type="evidence" value="ECO:0007669"/>
    <property type="project" value="UniProtKB-KW"/>
</dbReference>
<dbReference type="Proteomes" id="UP000284706">
    <property type="component" value="Unassembled WGS sequence"/>
</dbReference>
<evidence type="ECO:0000256" key="5">
    <source>
        <dbReference type="ARBA" id="ARBA00022840"/>
    </source>
</evidence>
<dbReference type="SUPFAM" id="SSF53335">
    <property type="entry name" value="S-adenosyl-L-methionine-dependent methyltransferases"/>
    <property type="match status" value="1"/>
</dbReference>
<feature type="compositionally biased region" description="Basic residues" evidence="7">
    <location>
        <begin position="1560"/>
        <end position="1577"/>
    </location>
</feature>
<dbReference type="InterPro" id="IPR014001">
    <property type="entry name" value="Helicase_ATP-bd"/>
</dbReference>
<feature type="compositionally biased region" description="Polar residues" evidence="7">
    <location>
        <begin position="35"/>
        <end position="44"/>
    </location>
</feature>
<keyword evidence="4" id="KW-0378">Hydrolase</keyword>
<feature type="compositionally biased region" description="Basic and acidic residues" evidence="7">
    <location>
        <begin position="1612"/>
        <end position="1631"/>
    </location>
</feature>
<sequence length="2217" mass="247556">MARGKGVKSRPSNQKSIASFFGGGKKNASPPPDTDITSESANETQPDEEEEEEDEVAENNSSDVDMDAPSASNKKGGKSSAPDASDLPPINEIPAIFDDLVSRIPEIREVVEHVHGRKLRVATMCSGTESPLLALELIQEAIFKQHGLNFLVEHVFSCEIEPFKQAYIERNFHPPLLFRDVCELGDGEAREAQELSSHTAYGSLAPVPGDVDMLVAGTSCVDYSNLNTQKQDIDANGESGRTFRGMMSWVKQHRPPIVILENVCSAPWDRVQEYFEKNGYSASWSRVDTKAYYIPHTRTRVYLLAVDKRGSSIPKKWKEWVVDKLKRPASSTLDAFLLPSDDPRIHQARQKLVQESFGALERKSGRTDWGRCESRHQRARLEEALGSKRPLTSWDEEWHVYVNPGGFCKLPDFAWNDWGVGQVERVWDLMDISLLRSAVKGVDPSYKTQVWNLSQNVDRTIGSNKVGICPCLTPSMIPYITNRGGPMVGLEALSMQGLPVDKLLLTRESEDNLADLAGNAMSTTVVGACILAALVTSKSLLKEGCDTETYESKRGVESSQEGPDAMDVDVAARPDSTPSTIVGEEYLVQKPLDLSFSQVLSFAELLTEAERSKRLCSCEGRIDMTVRPLFRCADCGNTFCKKCGGRPEHNPDPLDTDKCPRIHPSDFSKKLKATLPMSISLTNVTEELLENLRVNSNSSIPDSRWTSWRAAVTRATASELRFVEIKRQEIWSAIYQSPDAILECSLHPQQPEWRLYALPEATAPANAEIRQILQSPVGRYICEDDLLKGHWQFALPSMSTISVKIQGIGDLVPSWEARLGLVGEDFKNKLVYSRLKVSVALEDIPKLDRDISGIYSLLDKCGTANGALHKKVDDDSTDLPPLFMLFDPHRTNDSEDCFVFSISIRRLEYQECRPIICKLDTSWRQSSTDDEEVVPCRLPFKWVPADFVHLQASIEKNAVFGIPSKTLEVPVSDEACKDAYALLTCKVPLRGQVGSEWPRGKWADVDKIHERSAFKALAWLLERIRHVDENFRSWQEIEPVHDHCNCERCAPSAPELRWVQSGKKVVAVEDPVQAGEYERRLKRRPSPFVTQLKFTDDGIGLVRVGVNIPSIIHRAVSRLPTKNRAGKISVSWRLDTSFTPAATLALPKFTIMSNKRDKEHAQPPSFKVPLRKEQLRSLEWMIHQESSEAAPFIEEEISEAMLDPLGWRAEGRAQRPVHIRGGVLADQVGYGKTAITLGLIDCTAKSVAKEFSKRANIPGKIHVKGTLIIVPPHLTRQWNSEVKKFTGDRFKVLVISTVANLNSTKIEDVQEADIIVVASNIFKSNVYLDNLQLLAGAGELPSKDGRHFNAQLDKSLDGLRKQVDLLREKGSLAVLNEIKDAHKRLEEELAAAALVISKRLKGRSYREAADAIEREREGQKGAKNAETKPEPQGPAKPTPGGLIPEVVIPRRPKNVAARSDGSSMPSSPARDGDSDSEDVTTRKRKRRPSVKAVVIDSDSDEADSDVPRKGRRSKAAPKKRRLVKRGSPSSDYEESSANDDDSDVDMESNFDESEDDSPKRKQSSKAKGKSKAVRKPKPTPNALEESEDTGKDDMDVDGPAAKSAKKKATKKKGGDDTERPAKKAKRADSDPWKLGSRAVQGEWTFMHAPPFEMFHFARVVVDEYTYLDGKVHALVTNLTADRQWVLSGTPPIHDFAALKTIAAFLNIHLGVDDDGEGQSAEVKKRRREQTSVERFHSFREVHTLQWHAHRHTIGQQFLDQFVRQNIAEIDEIPWTAKVETIILPAAERAIYLELEHHLRSLDMTIKRGKKTESDREKRLAQSLGESKSAEEALLKRCSHFDLETSNENAMKACDVIVQERQRQLDQCKKELLKAIKDGVKREKELGNVGQESMFVEYVRISRTEGVDDKDATDMVVKLLDEAGAGTPKAKGKQQEVSLSNKQKESIWTHREKTHEIRRLTKELVGRVRSLRYFTVVRDLQKQTDTPLEVSCPSCGRAKLPIADIAVLSSCGHMGCLPCVTSCAEKEECVYAASGQCKSAARVINVVKAETLGVDDVERHGKGRHFGMKLESVVDLIKTRIPKTERVLVFVQFPDLMKKVAEAFTEHGIKYLEIKGTAPQKSKNLEQFQNDSKERVLLLNVMDESASGANLTSANHAVFLSPLLAPSQEIYTACETQAVGRLVRYGQTKHVTVWKYLTSDTIDQEIYDQRTKALAQNV</sequence>
<evidence type="ECO:0000256" key="7">
    <source>
        <dbReference type="SAM" id="MobiDB-lite"/>
    </source>
</evidence>
<feature type="region of interest" description="Disordered" evidence="7">
    <location>
        <begin position="1"/>
        <end position="89"/>
    </location>
</feature>
<dbReference type="GO" id="GO:0005634">
    <property type="term" value="C:nucleus"/>
    <property type="evidence" value="ECO:0007669"/>
    <property type="project" value="TreeGrafter"/>
</dbReference>
<dbReference type="GO" id="GO:0016787">
    <property type="term" value="F:hydrolase activity"/>
    <property type="evidence" value="ECO:0007669"/>
    <property type="project" value="UniProtKB-KW"/>
</dbReference>
<dbReference type="InterPro" id="IPR000330">
    <property type="entry name" value="SNF2_N"/>
</dbReference>
<dbReference type="Pfam" id="PF00271">
    <property type="entry name" value="Helicase_C"/>
    <property type="match status" value="1"/>
</dbReference>
<evidence type="ECO:0000256" key="1">
    <source>
        <dbReference type="ARBA" id="ARBA00022603"/>
    </source>
</evidence>
<dbReference type="Gene3D" id="3.40.50.10810">
    <property type="entry name" value="Tandem AAA-ATPase domain"/>
    <property type="match status" value="1"/>
</dbReference>
<protein>
    <recommendedName>
        <fullName evidence="8">Helicase C-terminal domain-containing protein</fullName>
    </recommendedName>
</protein>
<name>A0A409VU84_9AGAR</name>
<evidence type="ECO:0000256" key="2">
    <source>
        <dbReference type="ARBA" id="ARBA00022679"/>
    </source>
</evidence>
<dbReference type="GO" id="GO:0006281">
    <property type="term" value="P:DNA repair"/>
    <property type="evidence" value="ECO:0007669"/>
    <property type="project" value="TreeGrafter"/>
</dbReference>